<sequence>MAPSFSIATKEFHAPKNSNFPTQMPVQDAIVSVEANFLPSHENDAMFDGIVEYLRSRRYPSFIKLTTDKISARAEFRRKCGMFFLDKNGDLLHGRAAGVHRHVLRRGELSTVFHFVHEALGHCCALVCIRVVSPSLWSCENMELLAQDEIKRCGCRPLGSSWRSACNLETSRYILLKFARDVSGGFAITLRSTSKDVDFRHFQSTVDREIVQRKVKKKKSMPPILIDGRYRIYDDAEMVDVLEKLHVAFAHCAANNLRILFKSRFYCFGFCNAAAEVCSRCWLCMTEGRKKRKLTIKCYEYDVIVQGDINDPSRKFLIKPRGISPEEAEQFMASVLGSCNNIITLEEAAIMADTSNEISPSTKKQKLTENMNRELLKKKQQQFARGESNPTTCADMGKKRRRKSGVSSNTGAKAKKNWRLIPPSEISLGPTSSNDWSDTDSSACGSSQNTGGYTDFYCADQHGHIEDSHTSAGIQNHATPLSRGSCLSHQHDTRRTTDARWSEGVRQVRQDSDSCNQFVANDDTSFSEGEQVQAAQDPFSEDFTDLQPTESQYLTFLMDYNADFDCDAYAEAPVTTDNSFQNGDCVEYTDPLEDLRDLSLDVFADLINSTDSVTSVEPWYDLNETFGPF</sequence>
<feature type="compositionally biased region" description="Basic and acidic residues" evidence="1">
    <location>
        <begin position="489"/>
        <end position="501"/>
    </location>
</feature>
<organism evidence="2 3">
    <name type="scientific">Trichostrongylus colubriformis</name>
    <name type="common">Black scour worm</name>
    <dbReference type="NCBI Taxonomy" id="6319"/>
    <lineage>
        <taxon>Eukaryota</taxon>
        <taxon>Metazoa</taxon>
        <taxon>Ecdysozoa</taxon>
        <taxon>Nematoda</taxon>
        <taxon>Chromadorea</taxon>
        <taxon>Rhabditida</taxon>
        <taxon>Rhabditina</taxon>
        <taxon>Rhabditomorpha</taxon>
        <taxon>Strongyloidea</taxon>
        <taxon>Trichostrongylidae</taxon>
        <taxon>Trichostrongylus</taxon>
    </lineage>
</organism>
<evidence type="ECO:0000313" key="3">
    <source>
        <dbReference type="Proteomes" id="UP001331761"/>
    </source>
</evidence>
<comment type="caution">
    <text evidence="2">The sequence shown here is derived from an EMBL/GenBank/DDBJ whole genome shotgun (WGS) entry which is preliminary data.</text>
</comment>
<dbReference type="Proteomes" id="UP001331761">
    <property type="component" value="Unassembled WGS sequence"/>
</dbReference>
<dbReference type="AlphaFoldDB" id="A0AAN8J3D9"/>
<evidence type="ECO:0000313" key="2">
    <source>
        <dbReference type="EMBL" id="KAK5984934.1"/>
    </source>
</evidence>
<feature type="region of interest" description="Disordered" evidence="1">
    <location>
        <begin position="474"/>
        <end position="501"/>
    </location>
</feature>
<feature type="compositionally biased region" description="Low complexity" evidence="1">
    <location>
        <begin position="431"/>
        <end position="442"/>
    </location>
</feature>
<keyword evidence="3" id="KW-1185">Reference proteome</keyword>
<dbReference type="EMBL" id="WIXE01002312">
    <property type="protein sequence ID" value="KAK5984934.1"/>
    <property type="molecule type" value="Genomic_DNA"/>
</dbReference>
<feature type="region of interest" description="Disordered" evidence="1">
    <location>
        <begin position="379"/>
        <end position="445"/>
    </location>
</feature>
<gene>
    <name evidence="2" type="ORF">GCK32_001004</name>
</gene>
<name>A0AAN8J3D9_TRICO</name>
<proteinExistence type="predicted"/>
<evidence type="ECO:0000256" key="1">
    <source>
        <dbReference type="SAM" id="MobiDB-lite"/>
    </source>
</evidence>
<protein>
    <submittedName>
        <fullName evidence="2">Uncharacterized protein</fullName>
    </submittedName>
</protein>
<accession>A0AAN8J3D9</accession>
<reference evidence="2 3" key="1">
    <citation type="submission" date="2019-10" db="EMBL/GenBank/DDBJ databases">
        <title>Assembly and Annotation for the nematode Trichostrongylus colubriformis.</title>
        <authorList>
            <person name="Martin J."/>
        </authorList>
    </citation>
    <scope>NUCLEOTIDE SEQUENCE [LARGE SCALE GENOMIC DNA]</scope>
    <source>
        <strain evidence="2">G859</strain>
        <tissue evidence="2">Whole worm</tissue>
    </source>
</reference>